<dbReference type="Proteomes" id="UP000320585">
    <property type="component" value="Chromosome"/>
</dbReference>
<name>A0A8D4UV74_9FIRM</name>
<accession>A0A8D4UV74</accession>
<dbReference type="KEGG" id="dho:Dia5BBH33_15000"/>
<evidence type="ECO:0000313" key="1">
    <source>
        <dbReference type="EMBL" id="BBK25565.1"/>
    </source>
</evidence>
<dbReference type="AlphaFoldDB" id="A0A8D4UV74"/>
<keyword evidence="2" id="KW-1185">Reference proteome</keyword>
<evidence type="ECO:0000313" key="2">
    <source>
        <dbReference type="Proteomes" id="UP000320585"/>
    </source>
</evidence>
<proteinExistence type="predicted"/>
<organism evidence="1 2">
    <name type="scientific">Dialister hominis</name>
    <dbReference type="NCBI Taxonomy" id="2582419"/>
    <lineage>
        <taxon>Bacteria</taxon>
        <taxon>Bacillati</taxon>
        <taxon>Bacillota</taxon>
        <taxon>Negativicutes</taxon>
        <taxon>Veillonellales</taxon>
        <taxon>Veillonellaceae</taxon>
        <taxon>Dialister</taxon>
    </lineage>
</organism>
<reference evidence="2" key="1">
    <citation type="submission" date="2019-05" db="EMBL/GenBank/DDBJ databases">
        <title>Complete genome sequencing of Dialister sp. strain 5BBH33.</title>
        <authorList>
            <person name="Sakamoto M."/>
            <person name="Murakami T."/>
            <person name="Mori H."/>
        </authorList>
    </citation>
    <scope>NUCLEOTIDE SEQUENCE [LARGE SCALE GENOMIC DNA]</scope>
    <source>
        <strain evidence="2">5BBH33</strain>
    </source>
</reference>
<gene>
    <name evidence="1" type="ORF">Dia5BBH33_15000</name>
</gene>
<dbReference type="EMBL" id="AP019697">
    <property type="protein sequence ID" value="BBK25565.1"/>
    <property type="molecule type" value="Genomic_DNA"/>
</dbReference>
<sequence>MALMDSELIYGQIPWAIVTFLQAGFKGSQRLIHDMLLYFLYALQCTESMAEMAEMDV</sequence>
<protein>
    <submittedName>
        <fullName evidence="1">Uncharacterized protein</fullName>
    </submittedName>
</protein>